<dbReference type="GO" id="GO:0016810">
    <property type="term" value="F:hydrolase activity, acting on carbon-nitrogen (but not peptide) bonds"/>
    <property type="evidence" value="ECO:0007669"/>
    <property type="project" value="InterPro"/>
</dbReference>
<dbReference type="Pfam" id="PF01979">
    <property type="entry name" value="Amidohydro_1"/>
    <property type="match status" value="1"/>
</dbReference>
<dbReference type="SUPFAM" id="SSF51338">
    <property type="entry name" value="Composite domain of metallo-dependent hydrolases"/>
    <property type="match status" value="1"/>
</dbReference>
<dbReference type="InterPro" id="IPR051781">
    <property type="entry name" value="Metallo-dep_Hydrolase"/>
</dbReference>
<keyword evidence="3" id="KW-0378">Hydrolase</keyword>
<dbReference type="Gene3D" id="2.30.40.10">
    <property type="entry name" value="Urease, subunit C, domain 1"/>
    <property type="match status" value="1"/>
</dbReference>
<protein>
    <submittedName>
        <fullName evidence="3">Amidohydrolase family protein</fullName>
    </submittedName>
</protein>
<keyword evidence="1" id="KW-0732">Signal</keyword>
<dbReference type="RefSeq" id="WP_167674549.1">
    <property type="nucleotide sequence ID" value="NZ_CP050313.1"/>
</dbReference>
<organism evidence="3 4">
    <name type="scientific">Shewanella aestuarii</name>
    <dbReference type="NCBI Taxonomy" id="1028752"/>
    <lineage>
        <taxon>Bacteria</taxon>
        <taxon>Pseudomonadati</taxon>
        <taxon>Pseudomonadota</taxon>
        <taxon>Gammaproteobacteria</taxon>
        <taxon>Alteromonadales</taxon>
        <taxon>Shewanellaceae</taxon>
        <taxon>Shewanella</taxon>
    </lineage>
</organism>
<evidence type="ECO:0000313" key="4">
    <source>
        <dbReference type="Proteomes" id="UP000502608"/>
    </source>
</evidence>
<dbReference type="KEGG" id="saes:HBH39_00165"/>
<evidence type="ECO:0000256" key="1">
    <source>
        <dbReference type="SAM" id="SignalP"/>
    </source>
</evidence>
<dbReference type="InterPro" id="IPR011059">
    <property type="entry name" value="Metal-dep_hydrolase_composite"/>
</dbReference>
<proteinExistence type="predicted"/>
<dbReference type="EMBL" id="CP050313">
    <property type="protein sequence ID" value="QIR13099.1"/>
    <property type="molecule type" value="Genomic_DNA"/>
</dbReference>
<dbReference type="AlphaFoldDB" id="A0A6G9QGT5"/>
<feature type="domain" description="Amidohydrolase-related" evidence="2">
    <location>
        <begin position="265"/>
        <end position="394"/>
    </location>
</feature>
<sequence length="421" mass="44747">MKLKTKSLVALTVTACLGCLPSFAMADSFAITNAKVYTATELGVLDNAVVVVTDGMITSVTSSENAAALTFDNVIDAQGGVVTPGFIASMNALGLVEVSAVADSRDSHHKNADITFDPSYAYNPKASSIAYTRKGGITRNVVTGAGGEDMFAGQAFLVDLSGEWDSVKQSNIAVYVKLGANSEGSRAAYVQELVTKLEKAQKAQAKSTDAKDKSDAAEPELADEIINELLAGKKPLVVAVDRAIDILTMLKIKQQFGLNMVLIGGADAVLVADEIAKANVPVMIDAMRNLPDNFDSLHNHLANAGKLTAAGVKVILTDMGDSHNVYGLRYSAGNAVANGMSYQAAIEAITSNVADTFKIDTGRIAPGKTADLVIWSGDPFEYSSQVVKMFIDGKEQQTKSRHDKLRDRYMTQSDMPRAYSK</sequence>
<gene>
    <name evidence="3" type="ORF">HBH39_00165</name>
</gene>
<accession>A0A6G9QGT5</accession>
<dbReference type="InterPro" id="IPR032466">
    <property type="entry name" value="Metal_Hydrolase"/>
</dbReference>
<reference evidence="3 4" key="1">
    <citation type="submission" date="2020-03" db="EMBL/GenBank/DDBJ databases">
        <title>Complete genome sequence of Shewanella sp.</title>
        <authorList>
            <person name="Kim Y.-S."/>
            <person name="Kim S.-J."/>
            <person name="Jung H.-K."/>
            <person name="Kim K.-H."/>
        </authorList>
    </citation>
    <scope>NUCLEOTIDE SEQUENCE [LARGE SCALE GENOMIC DNA]</scope>
    <source>
        <strain evidence="3 4">PN3F2</strain>
    </source>
</reference>
<evidence type="ECO:0000259" key="2">
    <source>
        <dbReference type="Pfam" id="PF01979"/>
    </source>
</evidence>
<dbReference type="PANTHER" id="PTHR43135">
    <property type="entry name" value="ALPHA-D-RIBOSE 1-METHYLPHOSPHONATE 5-TRIPHOSPHATE DIPHOSPHATASE"/>
    <property type="match status" value="1"/>
</dbReference>
<evidence type="ECO:0000313" key="3">
    <source>
        <dbReference type="EMBL" id="QIR13099.1"/>
    </source>
</evidence>
<dbReference type="InterPro" id="IPR006680">
    <property type="entry name" value="Amidohydro-rel"/>
</dbReference>
<dbReference type="SUPFAM" id="SSF51556">
    <property type="entry name" value="Metallo-dependent hydrolases"/>
    <property type="match status" value="1"/>
</dbReference>
<dbReference type="Proteomes" id="UP000502608">
    <property type="component" value="Chromosome"/>
</dbReference>
<name>A0A6G9QGT5_9GAMM</name>
<dbReference type="Gene3D" id="3.20.20.140">
    <property type="entry name" value="Metal-dependent hydrolases"/>
    <property type="match status" value="1"/>
</dbReference>
<dbReference type="PANTHER" id="PTHR43135:SF3">
    <property type="entry name" value="ALPHA-D-RIBOSE 1-METHYLPHOSPHONATE 5-TRIPHOSPHATE DIPHOSPHATASE"/>
    <property type="match status" value="1"/>
</dbReference>
<keyword evidence="4" id="KW-1185">Reference proteome</keyword>
<feature type="chain" id="PRO_5026058554" evidence="1">
    <location>
        <begin position="27"/>
        <end position="421"/>
    </location>
</feature>
<feature type="signal peptide" evidence="1">
    <location>
        <begin position="1"/>
        <end position="26"/>
    </location>
</feature>